<reference evidence="2 3" key="1">
    <citation type="journal article" date="2018" name="Int. J. Syst. Evol. Microbiol.">
        <title>Uliginosibacterium sediminicola sp. nov., isolated from freshwater sediment.</title>
        <authorList>
            <person name="Hwang W.M."/>
            <person name="Kim S.M."/>
            <person name="Kang K."/>
            <person name="Ahn T.Y."/>
        </authorList>
    </citation>
    <scope>NUCLEOTIDE SEQUENCE [LARGE SCALE GENOMIC DNA]</scope>
    <source>
        <strain evidence="2 3">M1-21</strain>
    </source>
</reference>
<dbReference type="InterPro" id="IPR001096">
    <property type="entry name" value="Peptidase_C13"/>
</dbReference>
<accession>A0ABU9YWB4</accession>
<proteinExistence type="predicted"/>
<protein>
    <submittedName>
        <fullName evidence="2">C13 family peptidase</fullName>
    </submittedName>
</protein>
<gene>
    <name evidence="2" type="ORF">ABDB84_06015</name>
</gene>
<dbReference type="EMBL" id="JBDIVE010000002">
    <property type="protein sequence ID" value="MEN3068029.1"/>
    <property type="molecule type" value="Genomic_DNA"/>
</dbReference>
<dbReference type="Pfam" id="PF01650">
    <property type="entry name" value="Peptidase_C13"/>
    <property type="match status" value="1"/>
</dbReference>
<dbReference type="RefSeq" id="WP_345918792.1">
    <property type="nucleotide sequence ID" value="NZ_JBDIVE010000002.1"/>
</dbReference>
<keyword evidence="3" id="KW-1185">Reference proteome</keyword>
<comment type="caution">
    <text evidence="2">The sequence shown here is derived from an EMBL/GenBank/DDBJ whole genome shotgun (WGS) entry which is preliminary data.</text>
</comment>
<evidence type="ECO:0000313" key="2">
    <source>
        <dbReference type="EMBL" id="MEN3068029.1"/>
    </source>
</evidence>
<organism evidence="2 3">
    <name type="scientific">Uliginosibacterium sediminicola</name>
    <dbReference type="NCBI Taxonomy" id="2024550"/>
    <lineage>
        <taxon>Bacteria</taxon>
        <taxon>Pseudomonadati</taxon>
        <taxon>Pseudomonadota</taxon>
        <taxon>Betaproteobacteria</taxon>
        <taxon>Rhodocyclales</taxon>
        <taxon>Zoogloeaceae</taxon>
        <taxon>Uliginosibacterium</taxon>
    </lineage>
</organism>
<name>A0ABU9YWB4_9RHOO</name>
<dbReference type="PROSITE" id="PS51257">
    <property type="entry name" value="PROKAR_LIPOPROTEIN"/>
    <property type="match status" value="1"/>
</dbReference>
<evidence type="ECO:0000256" key="1">
    <source>
        <dbReference type="SAM" id="SignalP"/>
    </source>
</evidence>
<feature type="signal peptide" evidence="1">
    <location>
        <begin position="1"/>
        <end position="21"/>
    </location>
</feature>
<dbReference type="Proteomes" id="UP001410394">
    <property type="component" value="Unassembled WGS sequence"/>
</dbReference>
<dbReference type="Gene3D" id="3.40.50.1460">
    <property type="match status" value="1"/>
</dbReference>
<keyword evidence="1" id="KW-0732">Signal</keyword>
<sequence>MMRSCLFILCALLLAACAGPAATLQKSEIGYSLDTDGGVSPHAATRWNALIVATGNEAGVFGHFVSDFSKALQQTSSLNKLTPMLAIPVDKFPQLLSTDSNIDKAMARLAPREGEGCLVYLTGHGSPAGIALSAMPFKPTMPPGRLEKILGRCAGHPTIVVVSACYSGVFMKPGIASKERIVFTAADAKHPSFGCSDDTHYTYFDGCFLDSWKKGGTWQSLAREINACVSRKEAALHALPSSPQFFFGREMSNLPLPALKVPDGSSPIAASQEPPPKP</sequence>
<evidence type="ECO:0000313" key="3">
    <source>
        <dbReference type="Proteomes" id="UP001410394"/>
    </source>
</evidence>
<feature type="chain" id="PRO_5046513531" evidence="1">
    <location>
        <begin position="22"/>
        <end position="278"/>
    </location>
</feature>